<dbReference type="Gene3D" id="1.20.1260.10">
    <property type="match status" value="1"/>
</dbReference>
<sequence>MLTLSRPLLTLAAATLLGAAAAHAQPAAPPAASPAAKARADNGRPPFTPADVRFMSGMIGHHAQAVLMAGWAPTHGASRAVSVLAERIVVAQRDEIAFMQRWLGDRALDVPDPAHVAGMPGMEGMHHEMMPGMATAEELQRLDHARGAEFDRLFLTLMIKHHQGALTMVDQLLAAPGAANDDAVYKFVSDVSADQSTEIDRMTSMLESMKP</sequence>
<dbReference type="KEGG" id="gba:J421_0667"/>
<name>W0RAU9_9BACT</name>
<gene>
    <name evidence="4" type="ORF">J421_0667</name>
</gene>
<dbReference type="Pfam" id="PF03713">
    <property type="entry name" value="DUF305"/>
    <property type="match status" value="1"/>
</dbReference>
<dbReference type="RefSeq" id="WP_148306135.1">
    <property type="nucleotide sequence ID" value="NZ_CP007128.1"/>
</dbReference>
<dbReference type="InParanoid" id="W0RAU9"/>
<dbReference type="InterPro" id="IPR012347">
    <property type="entry name" value="Ferritin-like"/>
</dbReference>
<dbReference type="eggNOG" id="COG3544">
    <property type="taxonomic scope" value="Bacteria"/>
</dbReference>
<accession>W0RAU9</accession>
<feature type="region of interest" description="Disordered" evidence="1">
    <location>
        <begin position="28"/>
        <end position="47"/>
    </location>
</feature>
<protein>
    <recommendedName>
        <fullName evidence="3">DUF305 domain-containing protein</fullName>
    </recommendedName>
</protein>
<dbReference type="PANTHER" id="PTHR36933">
    <property type="entry name" value="SLL0788 PROTEIN"/>
    <property type="match status" value="1"/>
</dbReference>
<dbReference type="HOGENOM" id="CLU_074343_1_0_0"/>
<evidence type="ECO:0000313" key="5">
    <source>
        <dbReference type="Proteomes" id="UP000019151"/>
    </source>
</evidence>
<dbReference type="PATRIC" id="fig|861299.3.peg.679"/>
<evidence type="ECO:0000256" key="2">
    <source>
        <dbReference type="SAM" id="SignalP"/>
    </source>
</evidence>
<reference evidence="4 5" key="1">
    <citation type="journal article" date="2014" name="Genome Announc.">
        <title>Genome Sequence and Methylome of Soil Bacterium Gemmatirosa kalamazoonensis KBS708T, a Member of the Rarely Cultivated Gemmatimonadetes Phylum.</title>
        <authorList>
            <person name="Debruyn J.M."/>
            <person name="Radosevich M."/>
            <person name="Wommack K.E."/>
            <person name="Polson S.W."/>
            <person name="Hauser L.J."/>
            <person name="Fawaz M.N."/>
            <person name="Korlach J."/>
            <person name="Tsai Y.C."/>
        </authorList>
    </citation>
    <scope>NUCLEOTIDE SEQUENCE [LARGE SCALE GENOMIC DNA]</scope>
    <source>
        <strain evidence="4 5">KBS708</strain>
    </source>
</reference>
<keyword evidence="2" id="KW-0732">Signal</keyword>
<dbReference type="EMBL" id="CP007128">
    <property type="protein sequence ID" value="AHG88204.1"/>
    <property type="molecule type" value="Genomic_DNA"/>
</dbReference>
<dbReference type="STRING" id="861299.J421_0667"/>
<proteinExistence type="predicted"/>
<feature type="signal peptide" evidence="2">
    <location>
        <begin position="1"/>
        <end position="24"/>
    </location>
</feature>
<dbReference type="PANTHER" id="PTHR36933:SF1">
    <property type="entry name" value="SLL0788 PROTEIN"/>
    <property type="match status" value="1"/>
</dbReference>
<feature type="chain" id="PRO_5004793831" description="DUF305 domain-containing protein" evidence="2">
    <location>
        <begin position="25"/>
        <end position="211"/>
    </location>
</feature>
<dbReference type="AlphaFoldDB" id="W0RAU9"/>
<evidence type="ECO:0000259" key="3">
    <source>
        <dbReference type="Pfam" id="PF03713"/>
    </source>
</evidence>
<feature type="domain" description="DUF305" evidence="3">
    <location>
        <begin position="51"/>
        <end position="206"/>
    </location>
</feature>
<evidence type="ECO:0000313" key="4">
    <source>
        <dbReference type="EMBL" id="AHG88204.1"/>
    </source>
</evidence>
<dbReference type="Proteomes" id="UP000019151">
    <property type="component" value="Chromosome"/>
</dbReference>
<keyword evidence="5" id="KW-1185">Reference proteome</keyword>
<dbReference type="InterPro" id="IPR005183">
    <property type="entry name" value="DUF305_CopM-like"/>
</dbReference>
<evidence type="ECO:0000256" key="1">
    <source>
        <dbReference type="SAM" id="MobiDB-lite"/>
    </source>
</evidence>
<organism evidence="4 5">
    <name type="scientific">Gemmatirosa kalamazoonensis</name>
    <dbReference type="NCBI Taxonomy" id="861299"/>
    <lineage>
        <taxon>Bacteria</taxon>
        <taxon>Pseudomonadati</taxon>
        <taxon>Gemmatimonadota</taxon>
        <taxon>Gemmatimonadia</taxon>
        <taxon>Gemmatimonadales</taxon>
        <taxon>Gemmatimonadaceae</taxon>
        <taxon>Gemmatirosa</taxon>
    </lineage>
</organism>